<keyword evidence="1" id="KW-0732">Signal</keyword>
<proteinExistence type="predicted"/>
<evidence type="ECO:0000313" key="2">
    <source>
        <dbReference type="EMBL" id="CAD7286739.1"/>
    </source>
</evidence>
<gene>
    <name evidence="2" type="ORF">LMG7974_00060</name>
</gene>
<name>A0ABM8Q1V5_9BACT</name>
<organism evidence="2 3">
    <name type="scientific">Campylobacter majalis</name>
    <dbReference type="NCBI Taxonomy" id="2790656"/>
    <lineage>
        <taxon>Bacteria</taxon>
        <taxon>Pseudomonadati</taxon>
        <taxon>Campylobacterota</taxon>
        <taxon>Epsilonproteobacteria</taxon>
        <taxon>Campylobacterales</taxon>
        <taxon>Campylobacteraceae</taxon>
        <taxon>Campylobacter</taxon>
    </lineage>
</organism>
<reference evidence="2 3" key="1">
    <citation type="submission" date="2020-11" db="EMBL/GenBank/DDBJ databases">
        <authorList>
            <person name="Peeters C."/>
        </authorList>
    </citation>
    <scope>NUCLEOTIDE SEQUENCE [LARGE SCALE GENOMIC DNA]</scope>
    <source>
        <strain evidence="2 3">LMG 7974</strain>
    </source>
</reference>
<evidence type="ECO:0008006" key="4">
    <source>
        <dbReference type="Google" id="ProtNLM"/>
    </source>
</evidence>
<dbReference type="RefSeq" id="WP_229931887.1">
    <property type="nucleotide sequence ID" value="NZ_CAJHOF010000001.1"/>
</dbReference>
<accession>A0ABM8Q1V5</accession>
<evidence type="ECO:0000313" key="3">
    <source>
        <dbReference type="Proteomes" id="UP000789803"/>
    </source>
</evidence>
<evidence type="ECO:0000256" key="1">
    <source>
        <dbReference type="SAM" id="SignalP"/>
    </source>
</evidence>
<keyword evidence="3" id="KW-1185">Reference proteome</keyword>
<dbReference type="EMBL" id="CAJHOF010000001">
    <property type="protein sequence ID" value="CAD7286739.1"/>
    <property type="molecule type" value="Genomic_DNA"/>
</dbReference>
<sequence>MKILLTILMLISSMKALSFAEISNWYSEGKYKQICQEQVEKFYIKTRIDAVLNLYGMACLNTHMINRLSTPIFGLTKSKQARENAAYFADILYKKKLLYYAVIDGVDISYIRLPKSDYILSYIFDRFTKGDYEKDDEIFIFKEPNSDTYYELGKSELEYEIPRIFIRTYKDDELINEIEYW</sequence>
<feature type="signal peptide" evidence="1">
    <location>
        <begin position="1"/>
        <end position="20"/>
    </location>
</feature>
<protein>
    <recommendedName>
        <fullName evidence="4">Periplasmic protein</fullName>
    </recommendedName>
</protein>
<dbReference type="Proteomes" id="UP000789803">
    <property type="component" value="Unassembled WGS sequence"/>
</dbReference>
<comment type="caution">
    <text evidence="2">The sequence shown here is derived from an EMBL/GenBank/DDBJ whole genome shotgun (WGS) entry which is preliminary data.</text>
</comment>
<feature type="chain" id="PRO_5045782732" description="Periplasmic protein" evidence="1">
    <location>
        <begin position="21"/>
        <end position="181"/>
    </location>
</feature>